<dbReference type="OrthoDB" id="428260at2759"/>
<dbReference type="InterPro" id="IPR031348">
    <property type="entry name" value="PigL_N"/>
</dbReference>
<feature type="domain" description="Azaphilone pigments biosynthesis cluster protein L N-terminal" evidence="2">
    <location>
        <begin position="2"/>
        <end position="211"/>
    </location>
</feature>
<dbReference type="EMBL" id="JAGPNK010000015">
    <property type="protein sequence ID" value="KAH7308417.1"/>
    <property type="molecule type" value="Genomic_DNA"/>
</dbReference>
<evidence type="ECO:0000313" key="4">
    <source>
        <dbReference type="Proteomes" id="UP000813444"/>
    </source>
</evidence>
<evidence type="ECO:0000256" key="1">
    <source>
        <dbReference type="SAM" id="MobiDB-lite"/>
    </source>
</evidence>
<dbReference type="AlphaFoldDB" id="A0A8K0SHK9"/>
<comment type="caution">
    <text evidence="3">The sequence shown here is derived from an EMBL/GenBank/DDBJ whole genome shotgun (WGS) entry which is preliminary data.</text>
</comment>
<dbReference type="Proteomes" id="UP000813444">
    <property type="component" value="Unassembled WGS sequence"/>
</dbReference>
<organism evidence="3 4">
    <name type="scientific">Stachybotrys elegans</name>
    <dbReference type="NCBI Taxonomy" id="80388"/>
    <lineage>
        <taxon>Eukaryota</taxon>
        <taxon>Fungi</taxon>
        <taxon>Dikarya</taxon>
        <taxon>Ascomycota</taxon>
        <taxon>Pezizomycotina</taxon>
        <taxon>Sordariomycetes</taxon>
        <taxon>Hypocreomycetidae</taxon>
        <taxon>Hypocreales</taxon>
        <taxon>Stachybotryaceae</taxon>
        <taxon>Stachybotrys</taxon>
    </lineage>
</organism>
<feature type="region of interest" description="Disordered" evidence="1">
    <location>
        <begin position="378"/>
        <end position="422"/>
    </location>
</feature>
<reference evidence="3" key="1">
    <citation type="journal article" date="2021" name="Nat. Commun.">
        <title>Genetic determinants of endophytism in the Arabidopsis root mycobiome.</title>
        <authorList>
            <person name="Mesny F."/>
            <person name="Miyauchi S."/>
            <person name="Thiergart T."/>
            <person name="Pickel B."/>
            <person name="Atanasova L."/>
            <person name="Karlsson M."/>
            <person name="Huettel B."/>
            <person name="Barry K.W."/>
            <person name="Haridas S."/>
            <person name="Chen C."/>
            <person name="Bauer D."/>
            <person name="Andreopoulos W."/>
            <person name="Pangilinan J."/>
            <person name="LaButti K."/>
            <person name="Riley R."/>
            <person name="Lipzen A."/>
            <person name="Clum A."/>
            <person name="Drula E."/>
            <person name="Henrissat B."/>
            <person name="Kohler A."/>
            <person name="Grigoriev I.V."/>
            <person name="Martin F.M."/>
            <person name="Hacquard S."/>
        </authorList>
    </citation>
    <scope>NUCLEOTIDE SEQUENCE</scope>
    <source>
        <strain evidence="3">MPI-CAGE-CH-0235</strain>
    </source>
</reference>
<proteinExistence type="predicted"/>
<name>A0A8K0SHK9_9HYPO</name>
<gene>
    <name evidence="3" type="ORF">B0I35DRAFT_491469</name>
</gene>
<protein>
    <recommendedName>
        <fullName evidence="2">Azaphilone pigments biosynthesis cluster protein L N-terminal domain-containing protein</fullName>
    </recommendedName>
</protein>
<accession>A0A8K0SHK9</accession>
<keyword evidence="4" id="KW-1185">Reference proteome</keyword>
<evidence type="ECO:0000259" key="2">
    <source>
        <dbReference type="Pfam" id="PF17111"/>
    </source>
</evidence>
<dbReference type="Pfam" id="PF17111">
    <property type="entry name" value="PigL_N"/>
    <property type="match status" value="1"/>
</dbReference>
<evidence type="ECO:0000313" key="3">
    <source>
        <dbReference type="EMBL" id="KAH7308417.1"/>
    </source>
</evidence>
<sequence>MAEPIGVASGIVALATFAFKSGSKLRDEIRSFKCLPRQVRELLTELSGLTLVLQRLSETGDLGLDVDLAALRLTLEQCQQACDNVKTELLTYCSQSGLDRTSFRDWLKLKYSGGDGIESFRQQLIGYKSTITVALSFANLRASTASAEAIQACRDSIATSTIDLETHLEDILLKLEALTPRVSGGPNHDAATRSYMEKERLSTEKALQFCRAIAGQIEQIQSDFQSYRDPDSASGMLFGEGLEGCMHHMRFTLAHLEKHRKSVSERLSTPLDASSAEDQAAVNKLQNEAKTLRRCLAFCSDVDAYVEAQISNIENHAEGDDTIQFMVSTDGRPINGKNYGTGKRQKQAGGHFGEISLQQVSRDFKSIAIHQSGYMEHDNKSTVSMTDDDAASASPKSPFGDRHGPGFVLAKGPAPANRHQEQ</sequence>